<feature type="transmembrane region" description="Helical" evidence="1">
    <location>
        <begin position="148"/>
        <end position="176"/>
    </location>
</feature>
<keyword evidence="1" id="KW-0472">Membrane</keyword>
<organism evidence="2 3">
    <name type="scientific">Reticulomyxa filosa</name>
    <dbReference type="NCBI Taxonomy" id="46433"/>
    <lineage>
        <taxon>Eukaryota</taxon>
        <taxon>Sar</taxon>
        <taxon>Rhizaria</taxon>
        <taxon>Retaria</taxon>
        <taxon>Foraminifera</taxon>
        <taxon>Monothalamids</taxon>
        <taxon>Reticulomyxidae</taxon>
        <taxon>Reticulomyxa</taxon>
    </lineage>
</organism>
<evidence type="ECO:0000256" key="1">
    <source>
        <dbReference type="SAM" id="Phobius"/>
    </source>
</evidence>
<keyword evidence="1" id="KW-1133">Transmembrane helix</keyword>
<protein>
    <submittedName>
        <fullName evidence="2">Uncharacterized protein</fullName>
    </submittedName>
</protein>
<evidence type="ECO:0000313" key="3">
    <source>
        <dbReference type="Proteomes" id="UP000023152"/>
    </source>
</evidence>
<dbReference type="EMBL" id="ASPP01006152">
    <property type="protein sequence ID" value="ETO29257.1"/>
    <property type="molecule type" value="Genomic_DNA"/>
</dbReference>
<reference evidence="2 3" key="1">
    <citation type="journal article" date="2013" name="Curr. Biol.">
        <title>The Genome of the Foraminiferan Reticulomyxa filosa.</title>
        <authorList>
            <person name="Glockner G."/>
            <person name="Hulsmann N."/>
            <person name="Schleicher M."/>
            <person name="Noegel A.A."/>
            <person name="Eichinger L."/>
            <person name="Gallinger C."/>
            <person name="Pawlowski J."/>
            <person name="Sierra R."/>
            <person name="Euteneuer U."/>
            <person name="Pillet L."/>
            <person name="Moustafa A."/>
            <person name="Platzer M."/>
            <person name="Groth M."/>
            <person name="Szafranski K."/>
            <person name="Schliwa M."/>
        </authorList>
    </citation>
    <scope>NUCLEOTIDE SEQUENCE [LARGE SCALE GENOMIC DNA]</scope>
</reference>
<keyword evidence="1" id="KW-0812">Transmembrane</keyword>
<dbReference type="AlphaFoldDB" id="X6NVE7"/>
<proteinExistence type="predicted"/>
<gene>
    <name evidence="2" type="ORF">RFI_07865</name>
</gene>
<sequence length="191" mass="23302">MNRIWSTFMDLHEQHFMNANKELLLRRTLFSHVTIHLNRECQHLKHLQQGKKEELPTFVSRSDQMFPDSTDLIESKEEEIDESILEDHYHRELMNELSNIWNEGFNTYATKLRANTDKFWLSFYFHYLKKFFLSKDMYAPSTERRKNFIHLCLFMIIAFFLPNTIFFIVFMSYSFLNNKNKRNDKKCPQKH</sequence>
<comment type="caution">
    <text evidence="2">The sequence shown here is derived from an EMBL/GenBank/DDBJ whole genome shotgun (WGS) entry which is preliminary data.</text>
</comment>
<accession>X6NVE7</accession>
<evidence type="ECO:0000313" key="2">
    <source>
        <dbReference type="EMBL" id="ETO29257.1"/>
    </source>
</evidence>
<dbReference type="Proteomes" id="UP000023152">
    <property type="component" value="Unassembled WGS sequence"/>
</dbReference>
<name>X6NVE7_RETFI</name>
<keyword evidence="3" id="KW-1185">Reference proteome</keyword>